<dbReference type="PANTHER" id="PTHR43280:SF32">
    <property type="entry name" value="TRANSCRIPTIONAL REGULATORY PROTEIN"/>
    <property type="match status" value="1"/>
</dbReference>
<name>A0ABY1P106_9RHOB</name>
<dbReference type="Pfam" id="PF12833">
    <property type="entry name" value="HTH_18"/>
    <property type="match status" value="1"/>
</dbReference>
<evidence type="ECO:0000256" key="1">
    <source>
        <dbReference type="ARBA" id="ARBA00023015"/>
    </source>
</evidence>
<dbReference type="SUPFAM" id="SSF46689">
    <property type="entry name" value="Homeodomain-like"/>
    <property type="match status" value="1"/>
</dbReference>
<gene>
    <name evidence="5" type="ORF">SAMN06265373_104417</name>
</gene>
<dbReference type="InterPro" id="IPR009057">
    <property type="entry name" value="Homeodomain-like_sf"/>
</dbReference>
<keyword evidence="1" id="KW-0805">Transcription regulation</keyword>
<dbReference type="Proteomes" id="UP001157961">
    <property type="component" value="Unassembled WGS sequence"/>
</dbReference>
<sequence>MLEQLHVRSHHILLWTTRGQGRVLLHGLRRGFGAHNAIFVPAGKLLSFELGLQVQGLAMLIPDDGRVTLPDRAQHLRLQDGSEQAEFTAILDALRRELHDKRPFMAEALNAHARLLSVALRRDLQEAGPPPPTRASERIVRRFCDILAAEYASGRPMAWYADQLEITPTHLTRVCRQAAGLTAAEMLSQMTQHRARSLLLDSDLPIKRVADSLGFGSAAYFTRFCQQHFGAAPSQVRKQARGR</sequence>
<dbReference type="Gene3D" id="1.10.10.60">
    <property type="entry name" value="Homeodomain-like"/>
    <property type="match status" value="1"/>
</dbReference>
<dbReference type="EMBL" id="FXTY01000004">
    <property type="protein sequence ID" value="SMP23731.1"/>
    <property type="molecule type" value="Genomic_DNA"/>
</dbReference>
<keyword evidence="6" id="KW-1185">Reference proteome</keyword>
<evidence type="ECO:0000256" key="2">
    <source>
        <dbReference type="ARBA" id="ARBA00023125"/>
    </source>
</evidence>
<keyword evidence="3" id="KW-0804">Transcription</keyword>
<evidence type="ECO:0000313" key="5">
    <source>
        <dbReference type="EMBL" id="SMP23731.1"/>
    </source>
</evidence>
<organism evidence="5 6">
    <name type="scientific">Shimia sagamensis</name>
    <dbReference type="NCBI Taxonomy" id="1566352"/>
    <lineage>
        <taxon>Bacteria</taxon>
        <taxon>Pseudomonadati</taxon>
        <taxon>Pseudomonadota</taxon>
        <taxon>Alphaproteobacteria</taxon>
        <taxon>Rhodobacterales</taxon>
        <taxon>Roseobacteraceae</taxon>
    </lineage>
</organism>
<keyword evidence="2" id="KW-0238">DNA-binding</keyword>
<dbReference type="PROSITE" id="PS01124">
    <property type="entry name" value="HTH_ARAC_FAMILY_2"/>
    <property type="match status" value="1"/>
</dbReference>
<dbReference type="PANTHER" id="PTHR43280">
    <property type="entry name" value="ARAC-FAMILY TRANSCRIPTIONAL REGULATOR"/>
    <property type="match status" value="1"/>
</dbReference>
<evidence type="ECO:0000259" key="4">
    <source>
        <dbReference type="PROSITE" id="PS01124"/>
    </source>
</evidence>
<dbReference type="InterPro" id="IPR018060">
    <property type="entry name" value="HTH_AraC"/>
</dbReference>
<dbReference type="SMART" id="SM00342">
    <property type="entry name" value="HTH_ARAC"/>
    <property type="match status" value="1"/>
</dbReference>
<feature type="domain" description="HTH araC/xylS-type" evidence="4">
    <location>
        <begin position="141"/>
        <end position="239"/>
    </location>
</feature>
<comment type="caution">
    <text evidence="5">The sequence shown here is derived from an EMBL/GenBank/DDBJ whole genome shotgun (WGS) entry which is preliminary data.</text>
</comment>
<proteinExistence type="predicted"/>
<reference evidence="5 6" key="1">
    <citation type="submission" date="2017-05" db="EMBL/GenBank/DDBJ databases">
        <authorList>
            <person name="Varghese N."/>
            <person name="Submissions S."/>
        </authorList>
    </citation>
    <scope>NUCLEOTIDE SEQUENCE [LARGE SCALE GENOMIC DNA]</scope>
    <source>
        <strain evidence="5 6">DSM 29734</strain>
    </source>
</reference>
<evidence type="ECO:0000313" key="6">
    <source>
        <dbReference type="Proteomes" id="UP001157961"/>
    </source>
</evidence>
<evidence type="ECO:0000256" key="3">
    <source>
        <dbReference type="ARBA" id="ARBA00023163"/>
    </source>
</evidence>
<accession>A0ABY1P106</accession>
<protein>
    <submittedName>
        <fullName evidence="5">AraC family transcriptional regulator, transcriptional activator of pobA</fullName>
    </submittedName>
</protein>